<evidence type="ECO:0000313" key="2">
    <source>
        <dbReference type="EMBL" id="KAJ6832617.1"/>
    </source>
</evidence>
<protein>
    <submittedName>
        <fullName evidence="2">Uncharacterized protein</fullName>
    </submittedName>
</protein>
<evidence type="ECO:0000313" key="3">
    <source>
        <dbReference type="Proteomes" id="UP001140949"/>
    </source>
</evidence>
<dbReference type="Proteomes" id="UP001140949">
    <property type="component" value="Unassembled WGS sequence"/>
</dbReference>
<dbReference type="AlphaFoldDB" id="A0AAX6GWB3"/>
<organism evidence="2 3">
    <name type="scientific">Iris pallida</name>
    <name type="common">Sweet iris</name>
    <dbReference type="NCBI Taxonomy" id="29817"/>
    <lineage>
        <taxon>Eukaryota</taxon>
        <taxon>Viridiplantae</taxon>
        <taxon>Streptophyta</taxon>
        <taxon>Embryophyta</taxon>
        <taxon>Tracheophyta</taxon>
        <taxon>Spermatophyta</taxon>
        <taxon>Magnoliopsida</taxon>
        <taxon>Liliopsida</taxon>
        <taxon>Asparagales</taxon>
        <taxon>Iridaceae</taxon>
        <taxon>Iridoideae</taxon>
        <taxon>Irideae</taxon>
        <taxon>Iris</taxon>
    </lineage>
</organism>
<reference evidence="2" key="2">
    <citation type="submission" date="2023-04" db="EMBL/GenBank/DDBJ databases">
        <authorList>
            <person name="Bruccoleri R.E."/>
            <person name="Oakeley E.J."/>
            <person name="Faust A.-M."/>
            <person name="Dessus-Babus S."/>
            <person name="Altorfer M."/>
            <person name="Burckhardt D."/>
            <person name="Oertli M."/>
            <person name="Naumann U."/>
            <person name="Petersen F."/>
            <person name="Wong J."/>
        </authorList>
    </citation>
    <scope>NUCLEOTIDE SEQUENCE</scope>
    <source>
        <strain evidence="2">GSM-AAB239-AS_SAM_17_03QT</strain>
        <tissue evidence="2">Leaf</tissue>
    </source>
</reference>
<reference evidence="2" key="1">
    <citation type="journal article" date="2023" name="GigaByte">
        <title>Genome assembly of the bearded iris, Iris pallida Lam.</title>
        <authorList>
            <person name="Bruccoleri R.E."/>
            <person name="Oakeley E.J."/>
            <person name="Faust A.M.E."/>
            <person name="Altorfer M."/>
            <person name="Dessus-Babus S."/>
            <person name="Burckhardt D."/>
            <person name="Oertli M."/>
            <person name="Naumann U."/>
            <person name="Petersen F."/>
            <person name="Wong J."/>
        </authorList>
    </citation>
    <scope>NUCLEOTIDE SEQUENCE</scope>
    <source>
        <strain evidence="2">GSM-AAB239-AS_SAM_17_03QT</strain>
    </source>
</reference>
<keyword evidence="3" id="KW-1185">Reference proteome</keyword>
<accession>A0AAX6GWB3</accession>
<sequence>MSSDGGGAVLKTAGSDFEEGAVLEGQRGALESTRSSTPGRCSRGGSADGGGAVSEKRGGGAPCSAALRQDSRRSSMRLAMVFGHSSDRRERRKCRERERVM</sequence>
<gene>
    <name evidence="2" type="ORF">M6B38_343140</name>
</gene>
<evidence type="ECO:0000256" key="1">
    <source>
        <dbReference type="SAM" id="MobiDB-lite"/>
    </source>
</evidence>
<name>A0AAX6GWB3_IRIPA</name>
<comment type="caution">
    <text evidence="2">The sequence shown here is derived from an EMBL/GenBank/DDBJ whole genome shotgun (WGS) entry which is preliminary data.</text>
</comment>
<dbReference type="EMBL" id="JANAVB010015857">
    <property type="protein sequence ID" value="KAJ6832617.1"/>
    <property type="molecule type" value="Genomic_DNA"/>
</dbReference>
<proteinExistence type="predicted"/>
<feature type="region of interest" description="Disordered" evidence="1">
    <location>
        <begin position="1"/>
        <end position="74"/>
    </location>
</feature>